<name>D7CLS9_SYNLT</name>
<dbReference type="EMBL" id="CP002048">
    <property type="protein sequence ID" value="ADI01664.1"/>
    <property type="molecule type" value="Genomic_DNA"/>
</dbReference>
<dbReference type="InterPro" id="IPR009075">
    <property type="entry name" value="AcylCo_DH/oxidase_C"/>
</dbReference>
<keyword evidence="11" id="KW-1185">Reference proteome</keyword>
<dbReference type="SUPFAM" id="SSF47203">
    <property type="entry name" value="Acyl-CoA dehydrogenase C-terminal domain-like"/>
    <property type="match status" value="1"/>
</dbReference>
<dbReference type="Gene3D" id="2.40.110.10">
    <property type="entry name" value="Butyryl-CoA Dehydrogenase, subunit A, domain 2"/>
    <property type="match status" value="1"/>
</dbReference>
<dbReference type="HOGENOM" id="CLU_018204_0_2_9"/>
<keyword evidence="5 6" id="KW-0560">Oxidoreductase</keyword>
<proteinExistence type="inferred from homology"/>
<keyword evidence="4 6" id="KW-0274">FAD</keyword>
<evidence type="ECO:0000259" key="7">
    <source>
        <dbReference type="Pfam" id="PF00441"/>
    </source>
</evidence>
<dbReference type="PANTHER" id="PTHR43884:SF12">
    <property type="entry name" value="ISOVALERYL-COA DEHYDROGENASE, MITOCHONDRIAL-RELATED"/>
    <property type="match status" value="1"/>
</dbReference>
<dbReference type="InterPro" id="IPR037069">
    <property type="entry name" value="AcylCoA_DH/ox_N_sf"/>
</dbReference>
<dbReference type="InterPro" id="IPR036250">
    <property type="entry name" value="AcylCo_DH-like_C"/>
</dbReference>
<evidence type="ECO:0000256" key="1">
    <source>
        <dbReference type="ARBA" id="ARBA00001974"/>
    </source>
</evidence>
<evidence type="ECO:0000259" key="8">
    <source>
        <dbReference type="Pfam" id="PF02770"/>
    </source>
</evidence>
<dbReference type="RefSeq" id="WP_013175066.1">
    <property type="nucleotide sequence ID" value="NC_014220.1"/>
</dbReference>
<dbReference type="GO" id="GO:0050660">
    <property type="term" value="F:flavin adenine dinucleotide binding"/>
    <property type="evidence" value="ECO:0007669"/>
    <property type="project" value="InterPro"/>
</dbReference>
<dbReference type="Pfam" id="PF00441">
    <property type="entry name" value="Acyl-CoA_dh_1"/>
    <property type="match status" value="1"/>
</dbReference>
<dbReference type="CDD" id="cd01158">
    <property type="entry name" value="SCAD_SBCAD"/>
    <property type="match status" value="1"/>
</dbReference>
<dbReference type="Pfam" id="PF02771">
    <property type="entry name" value="Acyl-CoA_dh_N"/>
    <property type="match status" value="1"/>
</dbReference>
<dbReference type="InterPro" id="IPR009100">
    <property type="entry name" value="AcylCoA_DH/oxidase_NM_dom_sf"/>
</dbReference>
<evidence type="ECO:0000256" key="6">
    <source>
        <dbReference type="RuleBase" id="RU362125"/>
    </source>
</evidence>
<dbReference type="Gene3D" id="1.10.540.10">
    <property type="entry name" value="Acyl-CoA dehydrogenase/oxidase, N-terminal domain"/>
    <property type="match status" value="1"/>
</dbReference>
<dbReference type="STRING" id="643648.Slip_0884"/>
<dbReference type="Proteomes" id="UP000000378">
    <property type="component" value="Chromosome"/>
</dbReference>
<sequence length="380" mass="42585">MHFRLSEDQQMFKKMVRDFAENEILPTAAERDREQRFDPSIWRKMAELDLCGIPFEQEYGGAGLGYLSYIIAVEELSRVCAATGITLSSHISLCCWPIHEYARPEQKAKYLRMLTSGEKMGAFAMTEPWAGSDASSIRTRCRLEGDEWVLDGTKLFTTNAPYADIYIVMARTGSADDRHRNTCALVVEKGSPGFTFGRQDDKMGIRGSATCQLVFDNCRIPRENLLGQVGEGFAIAMRTLDGGRIGVAAQAVGIAQAAYEYALRYAKERIQFEKPIATFQAIQFKLADMATRIEAARLLTYQAAWLQENGFPYSKESAFAKVFAGDVAMWVTTEAVQVLGGHGYIKDHPVERYMRDAKITQIYEGTAEVQKMVIANHILK</sequence>
<protein>
    <submittedName>
        <fullName evidence="10">Acyl-CoA dehydrogenase domain protein</fullName>
        <ecNumber evidence="10">1.3.8.1</ecNumber>
    </submittedName>
</protein>
<reference evidence="11" key="1">
    <citation type="journal article" date="2010" name="Stand. Genomic Sci.">
        <title>Complete genome sequence of Syntrophothermus lipocalidus type strain (TGB-C1T).</title>
        <authorList>
            <consortium name="US DOE Joint Genome Institute (JGI-PGF)"/>
            <person name="Djao O."/>
            <person name="Zhang X."/>
            <person name="Lucas S."/>
            <person name="Lapidus A."/>
            <person name="Glavina Del Rio T."/>
            <person name="Nolan M."/>
            <person name="Tice H."/>
            <person name="Cheng J."/>
            <person name="Han C."/>
            <person name="Tapia R."/>
            <person name="Goodwin L."/>
            <person name="Pitluck S."/>
            <person name="Liolios K."/>
            <person name="Ivanova N."/>
            <person name="Mavromatis K."/>
            <person name="Mikhailova N."/>
            <person name="Ovchinnikova G."/>
            <person name="Pati A."/>
            <person name="Brambilla E."/>
            <person name="Chen A."/>
            <person name="Palaniappan K."/>
            <person name="Land M."/>
            <person name="Hauser L."/>
            <person name="Chang Y."/>
            <person name="Jeffries C."/>
            <person name="Rohde M."/>
            <person name="Sikorski J."/>
            <person name="Spring S."/>
            <person name="Goker M."/>
            <person name="Detter J."/>
            <person name="Woyke T."/>
            <person name="Bristow J."/>
            <person name="Eisen J."/>
            <person name="Markowitz V."/>
            <person name="Hugenholtz P."/>
            <person name="Kyrpides N."/>
            <person name="Klenk H."/>
        </authorList>
    </citation>
    <scope>NUCLEOTIDE SEQUENCE [LARGE SCALE GENOMIC DNA]</scope>
    <source>
        <strain evidence="11">DSM 12680 / TGB-C1</strain>
    </source>
</reference>
<dbReference type="SUPFAM" id="SSF56645">
    <property type="entry name" value="Acyl-CoA dehydrogenase NM domain-like"/>
    <property type="match status" value="1"/>
</dbReference>
<dbReference type="eggNOG" id="COG1960">
    <property type="taxonomic scope" value="Bacteria"/>
</dbReference>
<dbReference type="Gene3D" id="1.20.140.10">
    <property type="entry name" value="Butyryl-CoA Dehydrogenase, subunit A, domain 3"/>
    <property type="match status" value="1"/>
</dbReference>
<dbReference type="PANTHER" id="PTHR43884">
    <property type="entry name" value="ACYL-COA DEHYDROGENASE"/>
    <property type="match status" value="1"/>
</dbReference>
<organism evidence="10 11">
    <name type="scientific">Syntrophothermus lipocalidus (strain DSM 12680 / TGB-C1)</name>
    <dbReference type="NCBI Taxonomy" id="643648"/>
    <lineage>
        <taxon>Bacteria</taxon>
        <taxon>Bacillati</taxon>
        <taxon>Bacillota</taxon>
        <taxon>Clostridia</taxon>
        <taxon>Eubacteriales</taxon>
        <taxon>Syntrophomonadaceae</taxon>
        <taxon>Syntrophothermus</taxon>
    </lineage>
</organism>
<dbReference type="AlphaFoldDB" id="D7CLS9"/>
<dbReference type="InterPro" id="IPR006091">
    <property type="entry name" value="Acyl-CoA_Oxase/DH_mid-dom"/>
</dbReference>
<comment type="similarity">
    <text evidence="2 6">Belongs to the acyl-CoA dehydrogenase family.</text>
</comment>
<dbReference type="KEGG" id="slp:Slip_0884"/>
<dbReference type="EC" id="1.3.8.1" evidence="10"/>
<accession>D7CLS9</accession>
<evidence type="ECO:0000313" key="11">
    <source>
        <dbReference type="Proteomes" id="UP000000378"/>
    </source>
</evidence>
<dbReference type="OrthoDB" id="9802447at2"/>
<evidence type="ECO:0000256" key="2">
    <source>
        <dbReference type="ARBA" id="ARBA00009347"/>
    </source>
</evidence>
<dbReference type="Pfam" id="PF02770">
    <property type="entry name" value="Acyl-CoA_dh_M"/>
    <property type="match status" value="1"/>
</dbReference>
<dbReference type="FunFam" id="1.20.140.10:FF:000004">
    <property type="entry name" value="Acyl-CoA dehydrogenase FadE25"/>
    <property type="match status" value="1"/>
</dbReference>
<comment type="cofactor">
    <cofactor evidence="1 6">
        <name>FAD</name>
        <dbReference type="ChEBI" id="CHEBI:57692"/>
    </cofactor>
</comment>
<gene>
    <name evidence="10" type="ordered locus">Slip_0884</name>
</gene>
<evidence type="ECO:0000259" key="9">
    <source>
        <dbReference type="Pfam" id="PF02771"/>
    </source>
</evidence>
<dbReference type="InterPro" id="IPR006089">
    <property type="entry name" value="Acyl-CoA_DH_CS"/>
</dbReference>
<dbReference type="PROSITE" id="PS00073">
    <property type="entry name" value="ACYL_COA_DH_2"/>
    <property type="match status" value="1"/>
</dbReference>
<reference evidence="10 11" key="2">
    <citation type="journal article" date="2010" name="Stand. Genomic Sci.">
        <title>Complete genome sequence of Syntrophothermus lipocalidus type strain (TGB-C1).</title>
        <authorList>
            <person name="Djao O.D."/>
            <person name="Zhang X."/>
            <person name="Lucas S."/>
            <person name="Lapidus A."/>
            <person name="Del Rio T.G."/>
            <person name="Nolan M."/>
            <person name="Tice H."/>
            <person name="Cheng J.F."/>
            <person name="Han C."/>
            <person name="Tapia R."/>
            <person name="Goodwin L."/>
            <person name="Pitluck S."/>
            <person name="Liolios K."/>
            <person name="Ivanova N."/>
            <person name="Mavromatis K."/>
            <person name="Mikhailova N."/>
            <person name="Ovchinnikova G."/>
            <person name="Pati A."/>
            <person name="Brambilla E."/>
            <person name="Chen A."/>
            <person name="Palaniappan K."/>
            <person name="Land M."/>
            <person name="Hauser L."/>
            <person name="Chang Y.J."/>
            <person name="Jeffries C.D."/>
            <person name="Rohde M."/>
            <person name="Sikorski J."/>
            <person name="Spring S."/>
            <person name="Goker M."/>
            <person name="Detter J.C."/>
            <person name="Woyke T."/>
            <person name="Bristow J."/>
            <person name="Eisen J.A."/>
            <person name="Markowitz V."/>
            <person name="Hugenholtz P."/>
            <person name="Kyrpides N.C."/>
            <person name="Klenk H.P."/>
        </authorList>
    </citation>
    <scope>NUCLEOTIDE SEQUENCE [LARGE SCALE GENOMIC DNA]</scope>
    <source>
        <strain evidence="11">DSM 12680 / TGB-C1</strain>
    </source>
</reference>
<feature type="domain" description="Acyl-CoA dehydrogenase/oxidase C-terminal" evidence="7">
    <location>
        <begin position="230"/>
        <end position="378"/>
    </location>
</feature>
<dbReference type="FunFam" id="1.10.540.10:FF:000002">
    <property type="entry name" value="Acyl-CoA dehydrogenase FadE19"/>
    <property type="match status" value="1"/>
</dbReference>
<dbReference type="PROSITE" id="PS00072">
    <property type="entry name" value="ACYL_COA_DH_1"/>
    <property type="match status" value="1"/>
</dbReference>
<dbReference type="InterPro" id="IPR046373">
    <property type="entry name" value="Acyl-CoA_Oxase/DH_mid-dom_sf"/>
</dbReference>
<keyword evidence="3 6" id="KW-0285">Flavoprotein</keyword>
<dbReference type="GO" id="GO:0016937">
    <property type="term" value="F:short-chain fatty acyl-CoA dehydrogenase activity"/>
    <property type="evidence" value="ECO:0007669"/>
    <property type="project" value="UniProtKB-EC"/>
</dbReference>
<evidence type="ECO:0000256" key="4">
    <source>
        <dbReference type="ARBA" id="ARBA00022827"/>
    </source>
</evidence>
<evidence type="ECO:0000313" key="10">
    <source>
        <dbReference type="EMBL" id="ADI01664.1"/>
    </source>
</evidence>
<feature type="domain" description="Acyl-CoA dehydrogenase/oxidase N-terminal" evidence="9">
    <location>
        <begin position="6"/>
        <end position="118"/>
    </location>
</feature>
<evidence type="ECO:0000256" key="5">
    <source>
        <dbReference type="ARBA" id="ARBA00023002"/>
    </source>
</evidence>
<dbReference type="FunFam" id="2.40.110.10:FF:000001">
    <property type="entry name" value="Acyl-CoA dehydrogenase, mitochondrial"/>
    <property type="match status" value="1"/>
</dbReference>
<dbReference type="PIRSF" id="PIRSF016578">
    <property type="entry name" value="HsaA"/>
    <property type="match status" value="1"/>
</dbReference>
<feature type="domain" description="Acyl-CoA oxidase/dehydrogenase middle" evidence="8">
    <location>
        <begin position="122"/>
        <end position="218"/>
    </location>
</feature>
<evidence type="ECO:0000256" key="3">
    <source>
        <dbReference type="ARBA" id="ARBA00022630"/>
    </source>
</evidence>
<dbReference type="InterPro" id="IPR013786">
    <property type="entry name" value="AcylCoA_DH/ox_N"/>
</dbReference>